<evidence type="ECO:0000256" key="1">
    <source>
        <dbReference type="SAM" id="Phobius"/>
    </source>
</evidence>
<reference evidence="3" key="1">
    <citation type="journal article" date="2014" name="Proc. Natl. Acad. Sci. U.S.A.">
        <title>Extensive sampling of basidiomycete genomes demonstrates inadequacy of the white-rot/brown-rot paradigm for wood decay fungi.</title>
        <authorList>
            <person name="Riley R."/>
            <person name="Salamov A.A."/>
            <person name="Brown D.W."/>
            <person name="Nagy L.G."/>
            <person name="Floudas D."/>
            <person name="Held B.W."/>
            <person name="Levasseur A."/>
            <person name="Lombard V."/>
            <person name="Morin E."/>
            <person name="Otillar R."/>
            <person name="Lindquist E.A."/>
            <person name="Sun H."/>
            <person name="LaButti K.M."/>
            <person name="Schmutz J."/>
            <person name="Jabbour D."/>
            <person name="Luo H."/>
            <person name="Baker S.E."/>
            <person name="Pisabarro A.G."/>
            <person name="Walton J.D."/>
            <person name="Blanchette R.A."/>
            <person name="Henrissat B."/>
            <person name="Martin F."/>
            <person name="Cullen D."/>
            <person name="Hibbett D.S."/>
            <person name="Grigoriev I.V."/>
        </authorList>
    </citation>
    <scope>NUCLEOTIDE SEQUENCE [LARGE SCALE GENOMIC DNA]</scope>
    <source>
        <strain evidence="3">CBS 339.88</strain>
    </source>
</reference>
<evidence type="ECO:0000313" key="2">
    <source>
        <dbReference type="EMBL" id="KDR83127.1"/>
    </source>
</evidence>
<protein>
    <recommendedName>
        <fullName evidence="4">Transmembrane protein</fullName>
    </recommendedName>
</protein>
<evidence type="ECO:0008006" key="4">
    <source>
        <dbReference type="Google" id="ProtNLM"/>
    </source>
</evidence>
<proteinExistence type="predicted"/>
<organism evidence="2 3">
    <name type="scientific">Galerina marginata (strain CBS 339.88)</name>
    <dbReference type="NCBI Taxonomy" id="685588"/>
    <lineage>
        <taxon>Eukaryota</taxon>
        <taxon>Fungi</taxon>
        <taxon>Dikarya</taxon>
        <taxon>Basidiomycota</taxon>
        <taxon>Agaricomycotina</taxon>
        <taxon>Agaricomycetes</taxon>
        <taxon>Agaricomycetidae</taxon>
        <taxon>Agaricales</taxon>
        <taxon>Agaricineae</taxon>
        <taxon>Strophariaceae</taxon>
        <taxon>Galerina</taxon>
    </lineage>
</organism>
<dbReference type="EMBL" id="KL142369">
    <property type="protein sequence ID" value="KDR83127.1"/>
    <property type="molecule type" value="Genomic_DNA"/>
</dbReference>
<evidence type="ECO:0000313" key="3">
    <source>
        <dbReference type="Proteomes" id="UP000027222"/>
    </source>
</evidence>
<dbReference type="Proteomes" id="UP000027222">
    <property type="component" value="Unassembled WGS sequence"/>
</dbReference>
<dbReference type="AlphaFoldDB" id="A0A067TLA6"/>
<gene>
    <name evidence="2" type="ORF">GALMADRAFT_871806</name>
</gene>
<keyword evidence="1" id="KW-1133">Transmembrane helix</keyword>
<accession>A0A067TLA6</accession>
<name>A0A067TLA6_GALM3</name>
<keyword evidence="1" id="KW-0812">Transmembrane</keyword>
<sequence length="159" mass="17665">MISPFGTTTRLPRRVALCAVHSTRVGWLSACSVKRGLFFFSFLGLSWAFLFFVLSFLGLHFPESVTVGASRPERSCYCSMHALMPLMSFCAFPPLASRRPAFLSRQALFSFVLGASIQFTRNQDIGAGRTSERTSCEQAPRLSELRAQDGGIKRSVDDR</sequence>
<feature type="transmembrane region" description="Helical" evidence="1">
    <location>
        <begin position="37"/>
        <end position="59"/>
    </location>
</feature>
<dbReference type="HOGENOM" id="CLU_1660895_0_0_1"/>
<keyword evidence="3" id="KW-1185">Reference proteome</keyword>
<keyword evidence="1" id="KW-0472">Membrane</keyword>